<organism evidence="2">
    <name type="scientific">Ceratitis capitata</name>
    <name type="common">Mediterranean fruit fly</name>
    <name type="synonym">Tephritis capitata</name>
    <dbReference type="NCBI Taxonomy" id="7213"/>
    <lineage>
        <taxon>Eukaryota</taxon>
        <taxon>Metazoa</taxon>
        <taxon>Ecdysozoa</taxon>
        <taxon>Arthropoda</taxon>
        <taxon>Hexapoda</taxon>
        <taxon>Insecta</taxon>
        <taxon>Pterygota</taxon>
        <taxon>Neoptera</taxon>
        <taxon>Endopterygota</taxon>
        <taxon>Diptera</taxon>
        <taxon>Brachycera</taxon>
        <taxon>Muscomorpha</taxon>
        <taxon>Tephritoidea</taxon>
        <taxon>Tephritidae</taxon>
        <taxon>Ceratitis</taxon>
        <taxon>Ceratitis</taxon>
    </lineage>
</organism>
<feature type="compositionally biased region" description="Basic and acidic residues" evidence="1">
    <location>
        <begin position="106"/>
        <end position="116"/>
    </location>
</feature>
<protein>
    <submittedName>
        <fullName evidence="2">Uncharacterized protein</fullName>
    </submittedName>
</protein>
<reference evidence="2" key="1">
    <citation type="submission" date="2013-07" db="EMBL/GenBank/DDBJ databases">
        <authorList>
            <person name="Geib S."/>
        </authorList>
    </citation>
    <scope>NUCLEOTIDE SEQUENCE</scope>
</reference>
<sequence>MQIQQIQQQFVLLLSSSSSSAAAAAAAPGTESGPVEAPAAAPTPIENGEPAAALNGTEATPETKSATAAEDIDNANNSSLPSAATDDNVTVPTNTKTPSVPLDSFELQRLEEKAKK</sequence>
<proteinExistence type="evidence at transcript level"/>
<evidence type="ECO:0000256" key="1">
    <source>
        <dbReference type="SAM" id="MobiDB-lite"/>
    </source>
</evidence>
<feature type="non-terminal residue" evidence="2">
    <location>
        <position position="116"/>
    </location>
</feature>
<feature type="compositionally biased region" description="Polar residues" evidence="1">
    <location>
        <begin position="74"/>
        <end position="98"/>
    </location>
</feature>
<feature type="region of interest" description="Disordered" evidence="1">
    <location>
        <begin position="21"/>
        <end position="116"/>
    </location>
</feature>
<name>W8C8I5_CERCA</name>
<dbReference type="AlphaFoldDB" id="W8C8I5"/>
<accession>W8C8I5</accession>
<evidence type="ECO:0000313" key="2">
    <source>
        <dbReference type="EMBL" id="JAB99114.1"/>
    </source>
</evidence>
<feature type="compositionally biased region" description="Polar residues" evidence="1">
    <location>
        <begin position="57"/>
        <end position="66"/>
    </location>
</feature>
<dbReference type="EMBL" id="GAMC01007441">
    <property type="protein sequence ID" value="JAB99114.1"/>
    <property type="molecule type" value="mRNA"/>
</dbReference>
<reference evidence="2" key="2">
    <citation type="journal article" date="2014" name="BMC Genomics">
        <title>A genomic perspective to assessing quality of mass-reared SIT flies used in Mediterranean fruit fly (Ceratitis capitata) eradication in California.</title>
        <authorList>
            <person name="Calla B."/>
            <person name="Hall B."/>
            <person name="Hou S."/>
            <person name="Geib S.M."/>
        </authorList>
    </citation>
    <scope>NUCLEOTIDE SEQUENCE</scope>
</reference>